<dbReference type="SUPFAM" id="SSF47413">
    <property type="entry name" value="lambda repressor-like DNA-binding domains"/>
    <property type="match status" value="1"/>
</dbReference>
<organism evidence="2 3">
    <name type="scientific">Paenibacillus larvae subsp. larvae DSM 25430</name>
    <dbReference type="NCBI Taxonomy" id="697284"/>
    <lineage>
        <taxon>Bacteria</taxon>
        <taxon>Bacillati</taxon>
        <taxon>Bacillota</taxon>
        <taxon>Bacilli</taxon>
        <taxon>Bacillales</taxon>
        <taxon>Paenibacillaceae</taxon>
        <taxon>Paenibacillus</taxon>
    </lineage>
</organism>
<evidence type="ECO:0000313" key="3">
    <source>
        <dbReference type="Proteomes" id="UP000029431"/>
    </source>
</evidence>
<dbReference type="AlphaFoldDB" id="V9W7H4"/>
<accession>V9W7H4</accession>
<dbReference type="HOGENOM" id="CLU_183750_0_0_9"/>
<protein>
    <recommendedName>
        <fullName evidence="1">HTH cro/C1-type domain-containing protein</fullName>
    </recommendedName>
</protein>
<dbReference type="Proteomes" id="UP000029431">
    <property type="component" value="Chromosome"/>
</dbReference>
<dbReference type="PROSITE" id="PS50943">
    <property type="entry name" value="HTH_CROC1"/>
    <property type="match status" value="1"/>
</dbReference>
<keyword evidence="3" id="KW-1185">Reference proteome</keyword>
<dbReference type="Gene3D" id="1.10.260.40">
    <property type="entry name" value="lambda repressor-like DNA-binding domains"/>
    <property type="match status" value="1"/>
</dbReference>
<evidence type="ECO:0000313" key="2">
    <source>
        <dbReference type="EMBL" id="AHD05057.1"/>
    </source>
</evidence>
<dbReference type="CDD" id="cd00093">
    <property type="entry name" value="HTH_XRE"/>
    <property type="match status" value="1"/>
</dbReference>
<dbReference type="KEGG" id="plv:ERIC2_c12260"/>
<dbReference type="InterPro" id="IPR001387">
    <property type="entry name" value="Cro/C1-type_HTH"/>
</dbReference>
<proteinExistence type="predicted"/>
<dbReference type="eggNOG" id="ENOG5033A4G">
    <property type="taxonomic scope" value="Bacteria"/>
</dbReference>
<dbReference type="InterPro" id="IPR010982">
    <property type="entry name" value="Lambda_DNA-bd_dom_sf"/>
</dbReference>
<evidence type="ECO:0000259" key="1">
    <source>
        <dbReference type="PROSITE" id="PS50943"/>
    </source>
</evidence>
<gene>
    <name evidence="2" type="ORF">ERIC2_c12260</name>
</gene>
<sequence>MNAIINKNDCNSKNRCYNGNEMRTRVRCMKIIARKETFIRARVLQGMTQRELANKCGLSYAYISLLERSVKPVGPATAKKLSEVLNRPMEELFIIE</sequence>
<dbReference type="EMBL" id="CP003355">
    <property type="protein sequence ID" value="AHD05057.1"/>
    <property type="molecule type" value="Genomic_DNA"/>
</dbReference>
<reference evidence="2 3" key="1">
    <citation type="journal article" date="2014" name="PLoS ONE">
        <title>How to Kill the Honey Bee Larva: Genomic Potential and Virulence Mechanisms of Paenibacillus larvae.</title>
        <authorList>
            <person name="Djukic M."/>
            <person name="Brzuszkiewicz E."/>
            <person name="Funfhaus A."/>
            <person name="Voss J."/>
            <person name="Gollnow K."/>
            <person name="Poppinga L."/>
            <person name="Liesegang H."/>
            <person name="Garcia-Gonzalez E."/>
            <person name="Genersch E."/>
            <person name="Daniel R."/>
        </authorList>
    </citation>
    <scope>NUCLEOTIDE SEQUENCE [LARGE SCALE GENOMIC DNA]</scope>
    <source>
        <strain evidence="2 3">DSM 25430</strain>
    </source>
</reference>
<feature type="domain" description="HTH cro/C1-type" evidence="1">
    <location>
        <begin position="38"/>
        <end position="92"/>
    </location>
</feature>
<dbReference type="GO" id="GO:0003677">
    <property type="term" value="F:DNA binding"/>
    <property type="evidence" value="ECO:0007669"/>
    <property type="project" value="InterPro"/>
</dbReference>
<dbReference type="SMART" id="SM00530">
    <property type="entry name" value="HTH_XRE"/>
    <property type="match status" value="1"/>
</dbReference>
<dbReference type="Pfam" id="PF01381">
    <property type="entry name" value="HTH_3"/>
    <property type="match status" value="1"/>
</dbReference>
<name>V9W7H4_9BACL</name>